<comment type="caution">
    <text evidence="2">The sequence shown here is derived from an EMBL/GenBank/DDBJ whole genome shotgun (WGS) entry which is preliminary data.</text>
</comment>
<dbReference type="AlphaFoldDB" id="A0A9N8HV62"/>
<evidence type="ECO:0000313" key="2">
    <source>
        <dbReference type="EMBL" id="CAB9527066.1"/>
    </source>
</evidence>
<evidence type="ECO:0000256" key="1">
    <source>
        <dbReference type="SAM" id="MobiDB-lite"/>
    </source>
</evidence>
<protein>
    <submittedName>
        <fullName evidence="2">Crinkler (CRN) family protein</fullName>
    </submittedName>
</protein>
<accession>A0A9N8HV62</accession>
<organism evidence="2 3">
    <name type="scientific">Seminavis robusta</name>
    <dbReference type="NCBI Taxonomy" id="568900"/>
    <lineage>
        <taxon>Eukaryota</taxon>
        <taxon>Sar</taxon>
        <taxon>Stramenopiles</taxon>
        <taxon>Ochrophyta</taxon>
        <taxon>Bacillariophyta</taxon>
        <taxon>Bacillariophyceae</taxon>
        <taxon>Bacillariophycidae</taxon>
        <taxon>Naviculales</taxon>
        <taxon>Naviculaceae</taxon>
        <taxon>Seminavis</taxon>
    </lineage>
</organism>
<name>A0A9N8HV62_9STRA</name>
<dbReference type="EMBL" id="CAICTM010001934">
    <property type="protein sequence ID" value="CAB9527066.1"/>
    <property type="molecule type" value="Genomic_DNA"/>
</dbReference>
<sequence length="603" mass="69414">MATAPSQEQTLDETVATPDESPYKRQRKASEANLKALLIRDFARDKGTADSALEKFHFERHNAYSMACDMLKAGNLINRGESPSGLKAMEIPQDFYDKFGWELFHLQVRPSRLYFERSCYPKLFDAFMEMWRKNNAEKIILTGNAGIGKSWFQVYFLKRLLQMTPEARSDIGFMPRFILRQYKTKFILIDLATSGAWKMVHATPNVDMYGEVEDFLAAFNNMFYMFEPEQDQSIIPLNQAATPAFSSISPNPKRLKGYKKQASPLTFVYTPNWSYGDLNLVLKLEDSGQDFDFESQYHKFGGIIRRTLEYSKRTQKEYTDELEERIQSVDIKVIRSMHLGLDDSSNAQLENNISGYICAYHDIPECGHDAFSKHDLIMTSDFARIMVREKLSLTNPKEHGRQLLECLAQKAQDTTGMDLEVSAVHLLSLGPKTVRWDYNAVGYSSPAIPVPIKLGHRKMEINRSDDAFDQGKVNYPTNPVFGLVDFLIFLDGTWWGFQTTWQRNHPFKLRTLQTFRNKIGADETTVVNILYVLPTTEKMNAYTKRAKVEFLDKGENLLEPIKENTREVLSAEKVRSMWENTNIFVSYPAAKDWRNALETWISG</sequence>
<dbReference type="OrthoDB" id="2340858at2759"/>
<dbReference type="Proteomes" id="UP001153069">
    <property type="component" value="Unassembled WGS sequence"/>
</dbReference>
<keyword evidence="3" id="KW-1185">Reference proteome</keyword>
<reference evidence="2" key="1">
    <citation type="submission" date="2020-06" db="EMBL/GenBank/DDBJ databases">
        <authorList>
            <consortium name="Plant Systems Biology data submission"/>
        </authorList>
    </citation>
    <scope>NUCLEOTIDE SEQUENCE</scope>
    <source>
        <strain evidence="2">D6</strain>
    </source>
</reference>
<feature type="region of interest" description="Disordered" evidence="1">
    <location>
        <begin position="1"/>
        <end position="28"/>
    </location>
</feature>
<evidence type="ECO:0000313" key="3">
    <source>
        <dbReference type="Proteomes" id="UP001153069"/>
    </source>
</evidence>
<proteinExistence type="predicted"/>
<dbReference type="InterPro" id="IPR052980">
    <property type="entry name" value="Crinkler_effector"/>
</dbReference>
<dbReference type="PANTHER" id="PTHR33129">
    <property type="entry name" value="PROTEIN KINASE DOMAIN-CONTAINING PROTEIN-RELATED"/>
    <property type="match status" value="1"/>
</dbReference>
<gene>
    <name evidence="2" type="ORF">SEMRO_1936_G306400.1</name>
</gene>